<name>A0A9D4AUE5_9SAUR</name>
<organism evidence="1 2">
    <name type="scientific">Mauremys mutica</name>
    <name type="common">yellowpond turtle</name>
    <dbReference type="NCBI Taxonomy" id="74926"/>
    <lineage>
        <taxon>Eukaryota</taxon>
        <taxon>Metazoa</taxon>
        <taxon>Chordata</taxon>
        <taxon>Craniata</taxon>
        <taxon>Vertebrata</taxon>
        <taxon>Euteleostomi</taxon>
        <taxon>Archelosauria</taxon>
        <taxon>Testudinata</taxon>
        <taxon>Testudines</taxon>
        <taxon>Cryptodira</taxon>
        <taxon>Durocryptodira</taxon>
        <taxon>Testudinoidea</taxon>
        <taxon>Geoemydidae</taxon>
        <taxon>Geoemydinae</taxon>
        <taxon>Mauremys</taxon>
    </lineage>
</organism>
<dbReference type="EMBL" id="JAHDVG010000485">
    <property type="protein sequence ID" value="KAH1168961.1"/>
    <property type="molecule type" value="Genomic_DNA"/>
</dbReference>
<dbReference type="Proteomes" id="UP000827986">
    <property type="component" value="Unassembled WGS sequence"/>
</dbReference>
<evidence type="ECO:0000313" key="1">
    <source>
        <dbReference type="EMBL" id="KAH1168961.1"/>
    </source>
</evidence>
<accession>A0A9D4AUE5</accession>
<keyword evidence="2" id="KW-1185">Reference proteome</keyword>
<feature type="non-terminal residue" evidence="1">
    <location>
        <position position="1"/>
    </location>
</feature>
<proteinExistence type="predicted"/>
<gene>
    <name evidence="1" type="ORF">KIL84_013551</name>
</gene>
<dbReference type="AlphaFoldDB" id="A0A9D4AUE5"/>
<comment type="caution">
    <text evidence="1">The sequence shown here is derived from an EMBL/GenBank/DDBJ whole genome shotgun (WGS) entry which is preliminary data.</text>
</comment>
<protein>
    <submittedName>
        <fullName evidence="1">Uncharacterized protein</fullName>
    </submittedName>
</protein>
<reference evidence="1" key="1">
    <citation type="submission" date="2021-09" db="EMBL/GenBank/DDBJ databases">
        <title>The genome of Mauremys mutica provides insights into the evolution of semi-aquatic lifestyle.</title>
        <authorList>
            <person name="Gong S."/>
            <person name="Gao Y."/>
        </authorList>
    </citation>
    <scope>NUCLEOTIDE SEQUENCE</scope>
    <source>
        <strain evidence="1">MM-2020</strain>
        <tissue evidence="1">Muscle</tissue>
    </source>
</reference>
<sequence>KATADRPKYDWGANKLCSHSSCRIRRLIQWNEFGEFNSEPNAVQGRLWRWHVCKCSDATSNRIQGQEPLRANSMMRNTAGFKKEGMSKILCDNVISLDRYRDTKK</sequence>
<evidence type="ECO:0000313" key="2">
    <source>
        <dbReference type="Proteomes" id="UP000827986"/>
    </source>
</evidence>